<protein>
    <submittedName>
        <fullName evidence="1">Glucose-induced degradation protein 8 homolog isoform X3</fullName>
    </submittedName>
</protein>
<name>A0A2P2LFS4_RHIMU</name>
<dbReference type="AlphaFoldDB" id="A0A2P2LFS4"/>
<organism evidence="1">
    <name type="scientific">Rhizophora mucronata</name>
    <name type="common">Asiatic mangrove</name>
    <dbReference type="NCBI Taxonomy" id="61149"/>
    <lineage>
        <taxon>Eukaryota</taxon>
        <taxon>Viridiplantae</taxon>
        <taxon>Streptophyta</taxon>
        <taxon>Embryophyta</taxon>
        <taxon>Tracheophyta</taxon>
        <taxon>Spermatophyta</taxon>
        <taxon>Magnoliopsida</taxon>
        <taxon>eudicotyledons</taxon>
        <taxon>Gunneridae</taxon>
        <taxon>Pentapetalae</taxon>
        <taxon>rosids</taxon>
        <taxon>fabids</taxon>
        <taxon>Malpighiales</taxon>
        <taxon>Rhizophoraceae</taxon>
        <taxon>Rhizophora</taxon>
    </lineage>
</organism>
<proteinExistence type="predicted"/>
<reference evidence="1" key="1">
    <citation type="submission" date="2018-02" db="EMBL/GenBank/DDBJ databases">
        <title>Rhizophora mucronata_Transcriptome.</title>
        <authorList>
            <person name="Meera S.P."/>
            <person name="Sreeshan A."/>
            <person name="Augustine A."/>
        </authorList>
    </citation>
    <scope>NUCLEOTIDE SEQUENCE</scope>
    <source>
        <tissue evidence="1">Leaf</tissue>
    </source>
</reference>
<evidence type="ECO:0000313" key="1">
    <source>
        <dbReference type="EMBL" id="MBX16836.1"/>
    </source>
</evidence>
<dbReference type="EMBL" id="GGEC01036352">
    <property type="protein sequence ID" value="MBX16836.1"/>
    <property type="molecule type" value="Transcribed_RNA"/>
</dbReference>
<accession>A0A2P2LFS4</accession>
<sequence length="48" mass="5191">MAAFTSLAVFNRCEISRSSRTGQFETSSKASSATVLSNSSKKLCCRKI</sequence>